<reference evidence="3 4" key="1">
    <citation type="submission" date="2025-04" db="UniProtKB">
        <authorList>
            <consortium name="RefSeq"/>
        </authorList>
    </citation>
    <scope>IDENTIFICATION</scope>
    <source>
        <tissue evidence="3 4">Muscle</tissue>
    </source>
</reference>
<evidence type="ECO:0000256" key="1">
    <source>
        <dbReference type="ARBA" id="ARBA00010771"/>
    </source>
</evidence>
<accession>A0A6I9NRS0</accession>
<proteinExistence type="inferred from homology"/>
<dbReference type="KEGG" id="ncc:104952385"/>
<dbReference type="GO" id="GO:0007160">
    <property type="term" value="P:cell-matrix adhesion"/>
    <property type="evidence" value="ECO:0007669"/>
    <property type="project" value="InterPro"/>
</dbReference>
<dbReference type="GO" id="GO:0005576">
    <property type="term" value="C:extracellular region"/>
    <property type="evidence" value="ECO:0007669"/>
    <property type="project" value="InterPro"/>
</dbReference>
<evidence type="ECO:0000313" key="3">
    <source>
        <dbReference type="RefSeq" id="XP_010777500.1"/>
    </source>
</evidence>
<dbReference type="GO" id="GO:0005509">
    <property type="term" value="F:calcium ion binding"/>
    <property type="evidence" value="ECO:0007669"/>
    <property type="project" value="InterPro"/>
</dbReference>
<dbReference type="OrthoDB" id="6084362at2759"/>
<sequence>MHAPFDAKLMGQVFMGSSSSWGMGALINTWYGELPNNGHYTTVFPEIGCIPLTMTSYTPATGWATISTFNWVIGNTNPMDYSPPFFCAKSQLEEMETPDTFLTGLQSMAIKNKKVEYRSKASQQDNQNCSCQCSRVN</sequence>
<dbReference type="RefSeq" id="XP_010777501.1">
    <property type="nucleotide sequence ID" value="XM_010779199.1"/>
</dbReference>
<dbReference type="RefSeq" id="XP_010777500.1">
    <property type="nucleotide sequence ID" value="XM_010779198.1"/>
</dbReference>
<comment type="similarity">
    <text evidence="1">Belongs to the ependymin family.</text>
</comment>
<evidence type="ECO:0000313" key="2">
    <source>
        <dbReference type="Proteomes" id="UP000504611"/>
    </source>
</evidence>
<name>A0A6I9NRS0_9TELE</name>
<organism evidence="2 3">
    <name type="scientific">Notothenia coriiceps</name>
    <name type="common">black rockcod</name>
    <dbReference type="NCBI Taxonomy" id="8208"/>
    <lineage>
        <taxon>Eukaryota</taxon>
        <taxon>Metazoa</taxon>
        <taxon>Chordata</taxon>
        <taxon>Craniata</taxon>
        <taxon>Vertebrata</taxon>
        <taxon>Euteleostomi</taxon>
        <taxon>Actinopterygii</taxon>
        <taxon>Neopterygii</taxon>
        <taxon>Teleostei</taxon>
        <taxon>Neoteleostei</taxon>
        <taxon>Acanthomorphata</taxon>
        <taxon>Eupercaria</taxon>
        <taxon>Perciformes</taxon>
        <taxon>Notothenioidei</taxon>
        <taxon>Nototheniidae</taxon>
        <taxon>Notothenia</taxon>
    </lineage>
</organism>
<dbReference type="AlphaFoldDB" id="A0A6I9NRS0"/>
<dbReference type="InterPro" id="IPR001299">
    <property type="entry name" value="Ependymin"/>
</dbReference>
<keyword evidence="2" id="KW-1185">Reference proteome</keyword>
<protein>
    <submittedName>
        <fullName evidence="3 4">Ependymin-like</fullName>
    </submittedName>
</protein>
<evidence type="ECO:0000313" key="4">
    <source>
        <dbReference type="RefSeq" id="XP_010777501.1"/>
    </source>
</evidence>
<dbReference type="Proteomes" id="UP000504611">
    <property type="component" value="Unplaced"/>
</dbReference>
<gene>
    <name evidence="3 4" type="primary">LOC104952385</name>
</gene>
<dbReference type="GeneID" id="104952385"/>
<dbReference type="Pfam" id="PF00811">
    <property type="entry name" value="Ependymin"/>
    <property type="match status" value="1"/>
</dbReference>